<gene>
    <name evidence="2" type="ORF">C6P37_09355</name>
</gene>
<organism evidence="2 3">
    <name type="scientific">Caldibacillus debilis</name>
    <dbReference type="NCBI Taxonomy" id="301148"/>
    <lineage>
        <taxon>Bacteria</taxon>
        <taxon>Bacillati</taxon>
        <taxon>Bacillota</taxon>
        <taxon>Bacilli</taxon>
        <taxon>Bacillales</taxon>
        <taxon>Bacillaceae</taxon>
        <taxon>Caldibacillus</taxon>
    </lineage>
</organism>
<dbReference type="AlphaFoldDB" id="A0A3E0K3Q5"/>
<dbReference type="Proteomes" id="UP000257014">
    <property type="component" value="Unassembled WGS sequence"/>
</dbReference>
<name>A0A3E0K3Q5_9BACI</name>
<evidence type="ECO:0000256" key="1">
    <source>
        <dbReference type="SAM" id="MobiDB-lite"/>
    </source>
</evidence>
<accession>A0A3E0K3Q5</accession>
<dbReference type="EMBL" id="QEWE01000018">
    <property type="protein sequence ID" value="REJ28045.1"/>
    <property type="molecule type" value="Genomic_DNA"/>
</dbReference>
<protein>
    <submittedName>
        <fullName evidence="2">Uncharacterized protein</fullName>
    </submittedName>
</protein>
<evidence type="ECO:0000313" key="2">
    <source>
        <dbReference type="EMBL" id="REJ28045.1"/>
    </source>
</evidence>
<reference evidence="2 3" key="1">
    <citation type="submission" date="2018-03" db="EMBL/GenBank/DDBJ databases">
        <authorList>
            <person name="Keele B.F."/>
        </authorList>
    </citation>
    <scope>NUCLEOTIDE SEQUENCE [LARGE SCALE GENOMIC DNA]</scope>
    <source>
        <strain evidence="2">ZCTH4_d</strain>
    </source>
</reference>
<feature type="region of interest" description="Disordered" evidence="1">
    <location>
        <begin position="18"/>
        <end position="44"/>
    </location>
</feature>
<comment type="caution">
    <text evidence="2">The sequence shown here is derived from an EMBL/GenBank/DDBJ whole genome shotgun (WGS) entry which is preliminary data.</text>
</comment>
<evidence type="ECO:0000313" key="3">
    <source>
        <dbReference type="Proteomes" id="UP000257014"/>
    </source>
</evidence>
<sequence>MSEEKKKAFADVEDRFSRFMFGEPKENRESEEDKSRKDDGNPDEKLLKELDSLIKQAARIRRLLLKKQ</sequence>
<proteinExistence type="predicted"/>